<organism evidence="1 2">
    <name type="scientific">Brachybacterium halotolerans</name>
    <dbReference type="NCBI Taxonomy" id="2795215"/>
    <lineage>
        <taxon>Bacteria</taxon>
        <taxon>Bacillati</taxon>
        <taxon>Actinomycetota</taxon>
        <taxon>Actinomycetes</taxon>
        <taxon>Micrococcales</taxon>
        <taxon>Dermabacteraceae</taxon>
        <taxon>Brachybacterium</taxon>
    </lineage>
</organism>
<sequence>MDAEELNTAEEQLSSLLHKCESVLQSTALSPSRLSLMDSRVRALRTALELVREERQRRHG</sequence>
<evidence type="ECO:0000313" key="1">
    <source>
        <dbReference type="EMBL" id="MBK0332843.1"/>
    </source>
</evidence>
<keyword evidence="2" id="KW-1185">Reference proteome</keyword>
<comment type="caution">
    <text evidence="1">The sequence shown here is derived from an EMBL/GenBank/DDBJ whole genome shotgun (WGS) entry which is preliminary data.</text>
</comment>
<dbReference type="Proteomes" id="UP000612352">
    <property type="component" value="Unassembled WGS sequence"/>
</dbReference>
<evidence type="ECO:0008006" key="3">
    <source>
        <dbReference type="Google" id="ProtNLM"/>
    </source>
</evidence>
<accession>A0ABS1BDW7</accession>
<name>A0ABS1BDW7_9MICO</name>
<evidence type="ECO:0000313" key="2">
    <source>
        <dbReference type="Proteomes" id="UP000612352"/>
    </source>
</evidence>
<proteinExistence type="predicted"/>
<reference evidence="1 2" key="1">
    <citation type="submission" date="2020-12" db="EMBL/GenBank/DDBJ databases">
        <title>Brachybacterium sp. MASK1Z-5, whole genome shotgun sequence.</title>
        <authorList>
            <person name="Tuo L."/>
        </authorList>
    </citation>
    <scope>NUCLEOTIDE SEQUENCE [LARGE SCALE GENOMIC DNA]</scope>
    <source>
        <strain evidence="1 2">MASK1Z-5</strain>
    </source>
</reference>
<protein>
    <recommendedName>
        <fullName evidence="3">50S ribosomal protein L29</fullName>
    </recommendedName>
</protein>
<dbReference type="EMBL" id="JAEDAJ010000014">
    <property type="protein sequence ID" value="MBK0332843.1"/>
    <property type="molecule type" value="Genomic_DNA"/>
</dbReference>
<gene>
    <name evidence="1" type="ORF">I8D64_15680</name>
</gene>